<dbReference type="OrthoDB" id="8950340at2"/>
<protein>
    <submittedName>
        <fullName evidence="1">Initiator RepB protein</fullName>
    </submittedName>
</protein>
<gene>
    <name evidence="1" type="ORF">BN2475_1040011</name>
</gene>
<evidence type="ECO:0000313" key="2">
    <source>
        <dbReference type="Proteomes" id="UP000187012"/>
    </source>
</evidence>
<reference evidence="1 2" key="1">
    <citation type="submission" date="2016-12" db="EMBL/GenBank/DDBJ databases">
        <authorList>
            <person name="Song W.-J."/>
            <person name="Kurnit D.M."/>
        </authorList>
    </citation>
    <scope>NUCLEOTIDE SEQUENCE [LARGE SCALE GENOMIC DNA]</scope>
    <source>
        <strain evidence="1 2">STM7296</strain>
    </source>
</reference>
<dbReference type="InterPro" id="IPR036390">
    <property type="entry name" value="WH_DNA-bd_sf"/>
</dbReference>
<dbReference type="InterPro" id="IPR036388">
    <property type="entry name" value="WH-like_DNA-bd_sf"/>
</dbReference>
<organism evidence="1 2">
    <name type="scientific">Paraburkholderia ribeironis</name>
    <dbReference type="NCBI Taxonomy" id="1247936"/>
    <lineage>
        <taxon>Bacteria</taxon>
        <taxon>Pseudomonadati</taxon>
        <taxon>Pseudomonadota</taxon>
        <taxon>Betaproteobacteria</taxon>
        <taxon>Burkholderiales</taxon>
        <taxon>Burkholderiaceae</taxon>
        <taxon>Paraburkholderia</taxon>
    </lineage>
</organism>
<dbReference type="AlphaFoldDB" id="A0A1N7SM48"/>
<dbReference type="Proteomes" id="UP000187012">
    <property type="component" value="Unassembled WGS sequence"/>
</dbReference>
<dbReference type="Pfam" id="PF21205">
    <property type="entry name" value="Rep3_C"/>
    <property type="match status" value="1"/>
</dbReference>
<dbReference type="EMBL" id="CYGX02000104">
    <property type="protein sequence ID" value="SIT48479.1"/>
    <property type="molecule type" value="Genomic_DNA"/>
</dbReference>
<proteinExistence type="predicted"/>
<evidence type="ECO:0000313" key="1">
    <source>
        <dbReference type="EMBL" id="SIT48479.1"/>
    </source>
</evidence>
<dbReference type="SUPFAM" id="SSF46785">
    <property type="entry name" value="Winged helix' DNA-binding domain"/>
    <property type="match status" value="1"/>
</dbReference>
<dbReference type="RefSeq" id="WP_094783105.1">
    <property type="nucleotide sequence ID" value="NZ_CYGX02000104.1"/>
</dbReference>
<name>A0A1N7SM48_9BURK</name>
<dbReference type="STRING" id="1247936.BN2475_1040011"/>
<sequence length="459" mass="52252">MAIAGQVATSSQLALALFDDANAEDLPVETARSDIGFARKNVLIRIVDLGVAARRLIDAAYFIVAQEERGRDLFDVELDYFKWLMRYSSRNNTHLEQVITEAQRALIQATAAADADGEKPFGSVQLIGRISYAGGRFQFRVPPDLIGIIRGPGKSHWLSLRITSLFTLNYARVMYDHLLPYADEGETDWLTLDELRSWQGAMGAKAQEFKYFKRDWLAPAVGQINEVSDLTLSYETRNEPGSRKIGRLRFRIERKEMAERVLHTHEQAQAIYQTLKQEFGLSSAQLNQIAAERDTYTDERLEQAIERTRFSLKIGKVSKSPAGFFMKALKEGWIVSDAERKMIEVQENLALTEQREVEVKEHVKTRMALRIAAQDVDAHDRRVEEIQRGWEAYEAAAPRLREDWRRTYKVTPAGKLTLRRLGIDPTSDLAEPTIQKYPDLKDGFAGYVFSKTKSGKTKD</sequence>
<accession>A0A1N7SM48</accession>
<dbReference type="Gene3D" id="1.10.10.10">
    <property type="entry name" value="Winged helix-like DNA-binding domain superfamily/Winged helix DNA-binding domain"/>
    <property type="match status" value="1"/>
</dbReference>
<keyword evidence="2" id="KW-1185">Reference proteome</keyword>